<feature type="region of interest" description="Disordered" evidence="1">
    <location>
        <begin position="360"/>
        <end position="399"/>
    </location>
</feature>
<evidence type="ECO:0008006" key="4">
    <source>
        <dbReference type="Google" id="ProtNLM"/>
    </source>
</evidence>
<dbReference type="Gene3D" id="1.25.10.10">
    <property type="entry name" value="Leucine-rich Repeat Variant"/>
    <property type="match status" value="2"/>
</dbReference>
<keyword evidence="3" id="KW-1185">Reference proteome</keyword>
<dbReference type="InterPro" id="IPR011989">
    <property type="entry name" value="ARM-like"/>
</dbReference>
<organism evidence="2 3">
    <name type="scientific">Paludisphaera borealis</name>
    <dbReference type="NCBI Taxonomy" id="1387353"/>
    <lineage>
        <taxon>Bacteria</taxon>
        <taxon>Pseudomonadati</taxon>
        <taxon>Planctomycetota</taxon>
        <taxon>Planctomycetia</taxon>
        <taxon>Isosphaerales</taxon>
        <taxon>Isosphaeraceae</taxon>
        <taxon>Paludisphaera</taxon>
    </lineage>
</organism>
<protein>
    <recommendedName>
        <fullName evidence="4">HEAT repeat domain-containing protein</fullName>
    </recommendedName>
</protein>
<proteinExistence type="predicted"/>
<dbReference type="InterPro" id="IPR016024">
    <property type="entry name" value="ARM-type_fold"/>
</dbReference>
<gene>
    <name evidence="2" type="ORF">BSF38_02287</name>
</gene>
<accession>A0A1U7CPG2</accession>
<dbReference type="RefSeq" id="WP_076345682.1">
    <property type="nucleotide sequence ID" value="NZ_CP019082.1"/>
</dbReference>
<dbReference type="Proteomes" id="UP000186309">
    <property type="component" value="Chromosome"/>
</dbReference>
<evidence type="ECO:0000256" key="1">
    <source>
        <dbReference type="SAM" id="MobiDB-lite"/>
    </source>
</evidence>
<dbReference type="KEGG" id="pbor:BSF38_02287"/>
<evidence type="ECO:0000313" key="2">
    <source>
        <dbReference type="EMBL" id="APW60798.1"/>
    </source>
</evidence>
<dbReference type="AlphaFoldDB" id="A0A1U7CPG2"/>
<reference evidence="3" key="1">
    <citation type="submission" date="2016-12" db="EMBL/GenBank/DDBJ databases">
        <title>Comparative genomics of four Isosphaeraceae planctomycetes: a common pool of plasmids and glycoside hydrolase genes.</title>
        <authorList>
            <person name="Ivanova A."/>
        </authorList>
    </citation>
    <scope>NUCLEOTIDE SEQUENCE [LARGE SCALE GENOMIC DNA]</scope>
    <source>
        <strain evidence="3">PX4</strain>
    </source>
</reference>
<dbReference type="EMBL" id="CP019082">
    <property type="protein sequence ID" value="APW60798.1"/>
    <property type="molecule type" value="Genomic_DNA"/>
</dbReference>
<sequence length="399" mass="43115">MPERRRAGLWVTGVLAFTAAGAGLFFVSSARRRPHEAARGTATVSAVADDGSSREALNQGLRGGDLKALGILQQRVADANNAPRNALSEAEGGQWLETLNSLRAGFLSFNPAGRATSAIIAASVLEKFSAEPAPPQWIEALKPLHDIYTASLSDAEGFVRFTALNEIRRFWVWMPGRSLTPAEEQNLADWKEGLHRPVLRCLASDDGRTRIAAINTLGYLPVDAAAAPAVAYLDDTATDVRRQVLLSFAGRPGVLNEDMLLKRLHDTDEAIREAAKTTLKVRGLSDELISLGGLMTSPKADQRASVIALVKDRNDIDPIVWLLQLSHDADESVRIHAVEALGAQKSQTVSVKRRIVEMARSDRSQQVRDAATKLMPSPEETTASLPPLPGSSMLNPKAN</sequence>
<name>A0A1U7CPG2_9BACT</name>
<dbReference type="SUPFAM" id="SSF48371">
    <property type="entry name" value="ARM repeat"/>
    <property type="match status" value="1"/>
</dbReference>
<evidence type="ECO:0000313" key="3">
    <source>
        <dbReference type="Proteomes" id="UP000186309"/>
    </source>
</evidence>